<reference evidence="2" key="1">
    <citation type="journal article" date="2014" name="Front. Microbiol.">
        <title>High frequency of phylogenetically diverse reductive dehalogenase-homologous genes in deep subseafloor sedimentary metagenomes.</title>
        <authorList>
            <person name="Kawai M."/>
            <person name="Futagami T."/>
            <person name="Toyoda A."/>
            <person name="Takaki Y."/>
            <person name="Nishi S."/>
            <person name="Hori S."/>
            <person name="Arai W."/>
            <person name="Tsubouchi T."/>
            <person name="Morono Y."/>
            <person name="Uchiyama I."/>
            <person name="Ito T."/>
            <person name="Fujiyama A."/>
            <person name="Inagaki F."/>
            <person name="Takami H."/>
        </authorList>
    </citation>
    <scope>NUCLEOTIDE SEQUENCE</scope>
    <source>
        <strain evidence="2">Expedition CK06-06</strain>
    </source>
</reference>
<feature type="transmembrane region" description="Helical" evidence="1">
    <location>
        <begin position="150"/>
        <end position="169"/>
    </location>
</feature>
<name>X1SYQ8_9ZZZZ</name>
<feature type="non-terminal residue" evidence="2">
    <location>
        <position position="1"/>
    </location>
</feature>
<feature type="transmembrane region" description="Helical" evidence="1">
    <location>
        <begin position="201"/>
        <end position="223"/>
    </location>
</feature>
<evidence type="ECO:0000313" key="2">
    <source>
        <dbReference type="EMBL" id="GAI80455.1"/>
    </source>
</evidence>
<gene>
    <name evidence="2" type="ORF">S12H4_14206</name>
</gene>
<dbReference type="EMBL" id="BARW01006767">
    <property type="protein sequence ID" value="GAI80455.1"/>
    <property type="molecule type" value="Genomic_DNA"/>
</dbReference>
<accession>X1SYQ8</accession>
<sequence length="356" mass="42154">TTYFYRKTFFSKKAFKSTIIFLLGLTLIYGLYFIAFKGVNSQKSQATIFTQEGFIKDINKNIDASHKSGLPLVFVRIFFNKFTKVGLEFGKRYFSIFNPAFLFFSGDKEPFSDLSPADIPNFYPYLLPFFIAGIYYLSKNDSLKESRFIFCWLLIAGITSGFVNISPNTTKLMDFHLVILIISALGFFTFLCRFKKYRKQIIAVFSFILIFCQVHFLISYFLVFPKKASKEWLFGLDKVIDFVKTLDYDYKHFFIQRDGAMELVYINFAFYTPFDPIDFSKHSQRSAMGFNRVESYREYIFDIPPHTRSIKEYNDFIDKYGKSLCLSEYEFKQANWEEIKVFYFEGEPKWILQKRY</sequence>
<feature type="transmembrane region" description="Helical" evidence="1">
    <location>
        <begin position="14"/>
        <end position="35"/>
    </location>
</feature>
<evidence type="ECO:0000256" key="1">
    <source>
        <dbReference type="SAM" id="Phobius"/>
    </source>
</evidence>
<proteinExistence type="predicted"/>
<protein>
    <recommendedName>
        <fullName evidence="3">Glycosyltransferase RgtA/B/C/D-like domain-containing protein</fullName>
    </recommendedName>
</protein>
<comment type="caution">
    <text evidence="2">The sequence shown here is derived from an EMBL/GenBank/DDBJ whole genome shotgun (WGS) entry which is preliminary data.</text>
</comment>
<keyword evidence="1" id="KW-0812">Transmembrane</keyword>
<evidence type="ECO:0008006" key="3">
    <source>
        <dbReference type="Google" id="ProtNLM"/>
    </source>
</evidence>
<feature type="transmembrane region" description="Helical" evidence="1">
    <location>
        <begin position="122"/>
        <end position="138"/>
    </location>
</feature>
<organism evidence="2">
    <name type="scientific">marine sediment metagenome</name>
    <dbReference type="NCBI Taxonomy" id="412755"/>
    <lineage>
        <taxon>unclassified sequences</taxon>
        <taxon>metagenomes</taxon>
        <taxon>ecological metagenomes</taxon>
    </lineage>
</organism>
<keyword evidence="1" id="KW-1133">Transmembrane helix</keyword>
<feature type="transmembrane region" description="Helical" evidence="1">
    <location>
        <begin position="175"/>
        <end position="194"/>
    </location>
</feature>
<dbReference type="AlphaFoldDB" id="X1SYQ8"/>
<keyword evidence="1" id="KW-0472">Membrane</keyword>